<gene>
    <name evidence="10" type="ORF">GCM10010913_15120</name>
</gene>
<dbReference type="RefSeq" id="WP_120462100.1">
    <property type="nucleotide sequence ID" value="NZ_BMIW01000008.1"/>
</dbReference>
<dbReference type="InterPro" id="IPR001796">
    <property type="entry name" value="DHFR_dom"/>
</dbReference>
<dbReference type="PANTHER" id="PTHR48069:SF3">
    <property type="entry name" value="DIHYDROFOLATE REDUCTASE"/>
    <property type="match status" value="1"/>
</dbReference>
<keyword evidence="4 7" id="KW-0554">One-carbon metabolism</keyword>
<dbReference type="CDD" id="cd00209">
    <property type="entry name" value="DHFR"/>
    <property type="match status" value="1"/>
</dbReference>
<keyword evidence="11" id="KW-1185">Reference proteome</keyword>
<evidence type="ECO:0000313" key="10">
    <source>
        <dbReference type="EMBL" id="GGF94564.1"/>
    </source>
</evidence>
<evidence type="ECO:0000259" key="9">
    <source>
        <dbReference type="PROSITE" id="PS51330"/>
    </source>
</evidence>
<dbReference type="InterPro" id="IPR012259">
    <property type="entry name" value="DHFR"/>
</dbReference>
<sequence>MGMTFIWAMARNGVIGRNNDLPWRLPADMAFFKAQTTGKTVLMGRKTWESMRSRPLPNRRNIVMTNDRGYHAEGAEVVHSEEQVLALAAGEELMVIGGAGIYKLLIPYADRLHVTKIDEEIEGDTYFPEIDWSQFRLEQETEGIRDEKNPYHYRFMTYVRQHPSAE</sequence>
<dbReference type="PANTHER" id="PTHR48069">
    <property type="entry name" value="DIHYDROFOLATE REDUCTASE"/>
    <property type="match status" value="1"/>
</dbReference>
<protein>
    <recommendedName>
        <fullName evidence="3 7">Dihydrofolate reductase</fullName>
        <ecNumber evidence="3 7">1.5.1.3</ecNumber>
    </recommendedName>
</protein>
<reference evidence="11" key="1">
    <citation type="journal article" date="2019" name="Int. J. Syst. Evol. Microbiol.">
        <title>The Global Catalogue of Microorganisms (GCM) 10K type strain sequencing project: providing services to taxonomists for standard genome sequencing and annotation.</title>
        <authorList>
            <consortium name="The Broad Institute Genomics Platform"/>
            <consortium name="The Broad Institute Genome Sequencing Center for Infectious Disease"/>
            <person name="Wu L."/>
            <person name="Ma J."/>
        </authorList>
    </citation>
    <scope>NUCLEOTIDE SEQUENCE [LARGE SCALE GENOMIC DNA]</scope>
    <source>
        <strain evidence="11">CGMCC 1.15420</strain>
    </source>
</reference>
<evidence type="ECO:0000256" key="8">
    <source>
        <dbReference type="RuleBase" id="RU004474"/>
    </source>
</evidence>
<dbReference type="InterPro" id="IPR017925">
    <property type="entry name" value="DHFR_CS"/>
</dbReference>
<evidence type="ECO:0000256" key="6">
    <source>
        <dbReference type="ARBA" id="ARBA00023002"/>
    </source>
</evidence>
<dbReference type="PIRSF" id="PIRSF000194">
    <property type="entry name" value="DHFR"/>
    <property type="match status" value="1"/>
</dbReference>
<comment type="pathway">
    <text evidence="1 7">Cofactor biosynthesis; tetrahydrofolate biosynthesis; 5,6,7,8-tetrahydrofolate from 7,8-dihydrofolate: step 1/1.</text>
</comment>
<comment type="catalytic activity">
    <reaction evidence="7">
        <text>(6S)-5,6,7,8-tetrahydrofolate + NADP(+) = 7,8-dihydrofolate + NADPH + H(+)</text>
        <dbReference type="Rhea" id="RHEA:15009"/>
        <dbReference type="ChEBI" id="CHEBI:15378"/>
        <dbReference type="ChEBI" id="CHEBI:57451"/>
        <dbReference type="ChEBI" id="CHEBI:57453"/>
        <dbReference type="ChEBI" id="CHEBI:57783"/>
        <dbReference type="ChEBI" id="CHEBI:58349"/>
        <dbReference type="EC" id="1.5.1.3"/>
    </reaction>
</comment>
<keyword evidence="5 7" id="KW-0521">NADP</keyword>
<evidence type="ECO:0000256" key="5">
    <source>
        <dbReference type="ARBA" id="ARBA00022857"/>
    </source>
</evidence>
<dbReference type="Gene3D" id="3.40.430.10">
    <property type="entry name" value="Dihydrofolate Reductase, subunit A"/>
    <property type="match status" value="1"/>
</dbReference>
<dbReference type="EMBL" id="BMIW01000008">
    <property type="protein sequence ID" value="GGF94564.1"/>
    <property type="molecule type" value="Genomic_DNA"/>
</dbReference>
<dbReference type="SUPFAM" id="SSF53597">
    <property type="entry name" value="Dihydrofolate reductase-like"/>
    <property type="match status" value="1"/>
</dbReference>
<dbReference type="EC" id="1.5.1.3" evidence="3 7"/>
<feature type="domain" description="DHFR" evidence="9">
    <location>
        <begin position="2"/>
        <end position="160"/>
    </location>
</feature>
<evidence type="ECO:0000256" key="4">
    <source>
        <dbReference type="ARBA" id="ARBA00022563"/>
    </source>
</evidence>
<comment type="function">
    <text evidence="7">Key enzyme in folate metabolism. Catalyzes an essential reaction for de novo glycine and purine synthesis, and for DNA precursor synthesis.</text>
</comment>
<evidence type="ECO:0000256" key="1">
    <source>
        <dbReference type="ARBA" id="ARBA00004903"/>
    </source>
</evidence>
<dbReference type="PRINTS" id="PR00070">
    <property type="entry name" value="DHFR"/>
</dbReference>
<dbReference type="InterPro" id="IPR024072">
    <property type="entry name" value="DHFR-like_dom_sf"/>
</dbReference>
<proteinExistence type="inferred from homology"/>
<evidence type="ECO:0000256" key="2">
    <source>
        <dbReference type="ARBA" id="ARBA00009539"/>
    </source>
</evidence>
<accession>A0ABQ1VU82</accession>
<evidence type="ECO:0000313" key="11">
    <source>
        <dbReference type="Proteomes" id="UP000608420"/>
    </source>
</evidence>
<comment type="similarity">
    <text evidence="2 7 8">Belongs to the dihydrofolate reductase family.</text>
</comment>
<dbReference type="Pfam" id="PF00186">
    <property type="entry name" value="DHFR_1"/>
    <property type="match status" value="1"/>
</dbReference>
<evidence type="ECO:0000256" key="3">
    <source>
        <dbReference type="ARBA" id="ARBA00012856"/>
    </source>
</evidence>
<comment type="caution">
    <text evidence="10">The sequence shown here is derived from an EMBL/GenBank/DDBJ whole genome shotgun (WGS) entry which is preliminary data.</text>
</comment>
<name>A0ABQ1VU82_9BACL</name>
<dbReference type="Proteomes" id="UP000608420">
    <property type="component" value="Unassembled WGS sequence"/>
</dbReference>
<dbReference type="PROSITE" id="PS51330">
    <property type="entry name" value="DHFR_2"/>
    <property type="match status" value="1"/>
</dbReference>
<evidence type="ECO:0000256" key="7">
    <source>
        <dbReference type="PIRNR" id="PIRNR000194"/>
    </source>
</evidence>
<keyword evidence="6 7" id="KW-0560">Oxidoreductase</keyword>
<dbReference type="PROSITE" id="PS00075">
    <property type="entry name" value="DHFR_1"/>
    <property type="match status" value="1"/>
</dbReference>
<organism evidence="10 11">
    <name type="scientific">Paenibacillus aceti</name>
    <dbReference type="NCBI Taxonomy" id="1820010"/>
    <lineage>
        <taxon>Bacteria</taxon>
        <taxon>Bacillati</taxon>
        <taxon>Bacillota</taxon>
        <taxon>Bacilli</taxon>
        <taxon>Bacillales</taxon>
        <taxon>Paenibacillaceae</taxon>
        <taxon>Paenibacillus</taxon>
    </lineage>
</organism>